<feature type="active site" description="Proton donor" evidence="4">
    <location>
        <position position="191"/>
    </location>
</feature>
<dbReference type="PANTHER" id="PTHR30456:SF0">
    <property type="entry name" value="PYRIDOXINE 5'-PHOSPHATE SYNTHASE"/>
    <property type="match status" value="1"/>
</dbReference>
<evidence type="ECO:0000313" key="6">
    <source>
        <dbReference type="EMBL" id="MCW9707489.1"/>
    </source>
</evidence>
<reference evidence="6 7" key="1">
    <citation type="submission" date="2021-03" db="EMBL/GenBank/DDBJ databases">
        <title>Aliifodinibius sp. nov., a new bacterium isolated from saline soil.</title>
        <authorList>
            <person name="Galisteo C."/>
            <person name="De La Haba R."/>
            <person name="Sanchez-Porro C."/>
            <person name="Ventosa A."/>
        </authorList>
    </citation>
    <scope>NUCLEOTIDE SEQUENCE [LARGE SCALE GENOMIC DNA]</scope>
    <source>
        <strain evidence="6 7">1BSP15-2V2</strain>
    </source>
</reference>
<name>A0ABT3PNQ0_9BACT</name>
<feature type="active site" description="Proton acceptor" evidence="4">
    <location>
        <position position="42"/>
    </location>
</feature>
<evidence type="ECO:0000313" key="7">
    <source>
        <dbReference type="Proteomes" id="UP001207918"/>
    </source>
</evidence>
<dbReference type="SUPFAM" id="SSF63892">
    <property type="entry name" value="Pyridoxine 5'-phosphate synthase"/>
    <property type="match status" value="1"/>
</dbReference>
<feature type="active site" description="Proton acceptor" evidence="4">
    <location>
        <position position="69"/>
    </location>
</feature>
<dbReference type="HAMAP" id="MF_00279">
    <property type="entry name" value="PdxJ"/>
    <property type="match status" value="1"/>
</dbReference>
<organism evidence="6 7">
    <name type="scientific">Fodinibius salsisoli</name>
    <dbReference type="NCBI Taxonomy" id="2820877"/>
    <lineage>
        <taxon>Bacteria</taxon>
        <taxon>Pseudomonadati</taxon>
        <taxon>Balneolota</taxon>
        <taxon>Balneolia</taxon>
        <taxon>Balneolales</taxon>
        <taxon>Balneolaceae</taxon>
        <taxon>Fodinibius</taxon>
    </lineage>
</organism>
<keyword evidence="7" id="KW-1185">Reference proteome</keyword>
<evidence type="ECO:0000256" key="3">
    <source>
        <dbReference type="ARBA" id="ARBA00023096"/>
    </source>
</evidence>
<dbReference type="PANTHER" id="PTHR30456">
    <property type="entry name" value="PYRIDOXINE 5'-PHOSPHATE SYNTHASE"/>
    <property type="match status" value="1"/>
</dbReference>
<feature type="binding site" evidence="4">
    <location>
        <begin position="214"/>
        <end position="215"/>
    </location>
    <ligand>
        <name>3-amino-2-oxopropyl phosphate</name>
        <dbReference type="ChEBI" id="CHEBI:57279"/>
    </ligand>
</feature>
<keyword evidence="1 4" id="KW-0963">Cytoplasm</keyword>
<dbReference type="NCBIfam" id="NF003626">
    <property type="entry name" value="PRK05265.1-4"/>
    <property type="match status" value="1"/>
</dbReference>
<gene>
    <name evidence="4" type="primary">pdxJ</name>
    <name evidence="6" type="ORF">J6I44_11545</name>
</gene>
<evidence type="ECO:0000256" key="1">
    <source>
        <dbReference type="ARBA" id="ARBA00022490"/>
    </source>
</evidence>
<dbReference type="InterPro" id="IPR036130">
    <property type="entry name" value="Pyridoxine-5'_phos_synth"/>
</dbReference>
<feature type="binding site" evidence="4">
    <location>
        <position position="192"/>
    </location>
    <ligand>
        <name>3-amino-2-oxopropyl phosphate</name>
        <dbReference type="ChEBI" id="CHEBI:57279"/>
    </ligand>
</feature>
<comment type="pathway">
    <text evidence="4">Cofactor biosynthesis; pyridoxine 5'-phosphate biosynthesis; pyridoxine 5'-phosphate from D-erythrose 4-phosphate: step 5/5.</text>
</comment>
<dbReference type="Gene3D" id="3.20.20.70">
    <property type="entry name" value="Aldolase class I"/>
    <property type="match status" value="1"/>
</dbReference>
<protein>
    <recommendedName>
        <fullName evidence="4 5">Pyridoxine 5'-phosphate synthase</fullName>
        <shortName evidence="4">PNP synthase</shortName>
        <ecNumber evidence="4 5">2.6.99.2</ecNumber>
    </recommendedName>
</protein>
<feature type="binding site" evidence="4">
    <location>
        <position position="44"/>
    </location>
    <ligand>
        <name>1-deoxy-D-xylulose 5-phosphate</name>
        <dbReference type="ChEBI" id="CHEBI:57792"/>
    </ligand>
</feature>
<dbReference type="NCBIfam" id="NF003625">
    <property type="entry name" value="PRK05265.1-3"/>
    <property type="match status" value="1"/>
</dbReference>
<feature type="binding site" evidence="4">
    <location>
        <position position="49"/>
    </location>
    <ligand>
        <name>1-deoxy-D-xylulose 5-phosphate</name>
        <dbReference type="ChEBI" id="CHEBI:57792"/>
    </ligand>
</feature>
<comment type="catalytic activity">
    <reaction evidence="4">
        <text>3-amino-2-oxopropyl phosphate + 1-deoxy-D-xylulose 5-phosphate = pyridoxine 5'-phosphate + phosphate + 2 H2O + H(+)</text>
        <dbReference type="Rhea" id="RHEA:15265"/>
        <dbReference type="ChEBI" id="CHEBI:15377"/>
        <dbReference type="ChEBI" id="CHEBI:15378"/>
        <dbReference type="ChEBI" id="CHEBI:43474"/>
        <dbReference type="ChEBI" id="CHEBI:57279"/>
        <dbReference type="ChEBI" id="CHEBI:57792"/>
        <dbReference type="ChEBI" id="CHEBI:58589"/>
        <dbReference type="EC" id="2.6.99.2"/>
    </reaction>
</comment>
<keyword evidence="2 4" id="KW-0808">Transferase</keyword>
<dbReference type="InterPro" id="IPR013785">
    <property type="entry name" value="Aldolase_TIM"/>
</dbReference>
<comment type="subcellular location">
    <subcellularLocation>
        <location evidence="4">Cytoplasm</location>
    </subcellularLocation>
</comment>
<evidence type="ECO:0000256" key="2">
    <source>
        <dbReference type="ARBA" id="ARBA00022679"/>
    </source>
</evidence>
<evidence type="ECO:0000256" key="4">
    <source>
        <dbReference type="HAMAP-Rule" id="MF_00279"/>
    </source>
</evidence>
<dbReference type="Proteomes" id="UP001207918">
    <property type="component" value="Unassembled WGS sequence"/>
</dbReference>
<feature type="binding site" evidence="4">
    <location>
        <position position="6"/>
    </location>
    <ligand>
        <name>3-amino-2-oxopropyl phosphate</name>
        <dbReference type="ChEBI" id="CHEBI:57279"/>
    </ligand>
</feature>
<feature type="binding site" evidence="4">
    <location>
        <position position="99"/>
    </location>
    <ligand>
        <name>1-deoxy-D-xylulose 5-phosphate</name>
        <dbReference type="ChEBI" id="CHEBI:57792"/>
    </ligand>
</feature>
<dbReference type="GO" id="GO:0033856">
    <property type="term" value="F:pyridoxine 5'-phosphate synthase activity"/>
    <property type="evidence" value="ECO:0007669"/>
    <property type="project" value="UniProtKB-EC"/>
</dbReference>
<feature type="site" description="Transition state stabilizer" evidence="4">
    <location>
        <position position="151"/>
    </location>
</feature>
<sequence length="246" mass="27404">MQLLVNIDHIATLRNARGEGYPKPVEAATVCERAGASGIVFHLRGDRRHIRDEDVYALKKSVTGTLDFEMAATDEMLKISLDVDPHLVTLVPESREELTTEGGLKMSTVFDDFQERVFPQYRKTDIEISLFIDPNKEDIELANELGSDAIELHTGTYANAETPKEQEHELERLKEAAQLAHTLGMKVNAGHGLNLDNLKPFVDTVPHLHDVSIGHALVSTAIFKGLDQTVRDFLAIMNHAELKENS</sequence>
<evidence type="ECO:0000256" key="5">
    <source>
        <dbReference type="NCBIfam" id="TIGR00559"/>
    </source>
</evidence>
<keyword evidence="3 4" id="KW-0664">Pyridoxine biosynthesis</keyword>
<comment type="similarity">
    <text evidence="4">Belongs to the PNP synthase family.</text>
</comment>
<dbReference type="EMBL" id="JAGGJA010000007">
    <property type="protein sequence ID" value="MCW9707489.1"/>
    <property type="molecule type" value="Genomic_DNA"/>
</dbReference>
<dbReference type="NCBIfam" id="TIGR00559">
    <property type="entry name" value="pdxJ"/>
    <property type="match status" value="1"/>
</dbReference>
<feature type="binding site" evidence="4">
    <location>
        <begin position="8"/>
        <end position="9"/>
    </location>
    <ligand>
        <name>1-deoxy-D-xylulose 5-phosphate</name>
        <dbReference type="ChEBI" id="CHEBI:57792"/>
    </ligand>
</feature>
<dbReference type="NCBIfam" id="NF003627">
    <property type="entry name" value="PRK05265.1-5"/>
    <property type="match status" value="1"/>
</dbReference>
<comment type="caution">
    <text evidence="6">The sequence shown here is derived from an EMBL/GenBank/DDBJ whole genome shotgun (WGS) entry which is preliminary data.</text>
</comment>
<dbReference type="Pfam" id="PF03740">
    <property type="entry name" value="PdxJ"/>
    <property type="match status" value="1"/>
</dbReference>
<dbReference type="EC" id="2.6.99.2" evidence="4 5"/>
<proteinExistence type="inferred from homology"/>
<dbReference type="RefSeq" id="WP_265766276.1">
    <property type="nucleotide sequence ID" value="NZ_JAGGJA010000007.1"/>
</dbReference>
<dbReference type="InterPro" id="IPR004569">
    <property type="entry name" value="PyrdxlP_synth_PdxJ"/>
</dbReference>
<accession>A0ABT3PNQ0</accession>
<comment type="subunit">
    <text evidence="4">Homooctamer; tetramer of dimers.</text>
</comment>
<feature type="binding site" evidence="4">
    <location>
        <position position="17"/>
    </location>
    <ligand>
        <name>3-amino-2-oxopropyl phosphate</name>
        <dbReference type="ChEBI" id="CHEBI:57279"/>
    </ligand>
</feature>
<dbReference type="CDD" id="cd00003">
    <property type="entry name" value="PNPsynthase"/>
    <property type="match status" value="1"/>
</dbReference>
<comment type="function">
    <text evidence="4">Catalyzes the complicated ring closure reaction between the two acyclic compounds 1-deoxy-D-xylulose-5-phosphate (DXP) and 3-amino-2-oxopropyl phosphate (1-amino-acetone-3-phosphate or AAP) to form pyridoxine 5'-phosphate (PNP) and inorganic phosphate.</text>
</comment>